<feature type="non-terminal residue" evidence="1">
    <location>
        <position position="1"/>
    </location>
</feature>
<evidence type="ECO:0000313" key="1">
    <source>
        <dbReference type="EMBL" id="KAJ1931522.1"/>
    </source>
</evidence>
<dbReference type="Proteomes" id="UP001150603">
    <property type="component" value="Unassembled WGS sequence"/>
</dbReference>
<proteinExistence type="predicted"/>
<evidence type="ECO:0000313" key="2">
    <source>
        <dbReference type="Proteomes" id="UP001150603"/>
    </source>
</evidence>
<keyword evidence="2" id="KW-1185">Reference proteome</keyword>
<sequence>KNYHWYLKQEVRSSVIGDTISHVVWDTEDPMLLHVAGQTSYTAMRLQSTPAVAQVTSEQSNMAACVIDGANLLYTPFAYANVPPPIALNTLTTPSPTAHVVFGGFGDGNDFAALQSDGRTVVTYTCEYASAIKDAVPPAQADSVSLVDDSLAVFRQIAWPAKNTLVALGSQKIDTGATHDMVAVVQFEQGQVVDRSLLDLEDLGLSTAIKLVASPNVDKLLLETADGSVFDIEYSSVPILSPIASLPEACIDLDAVSAGGEVMVVGRTERNQLFVGRHLASAACSSFFLRRDFLLLTTTTHFLRFVPVDADFGSAAVAEDAPTVSRYDETRRRVERGSTIVVAATVGDGVVFQMPRGNLETVRPRALVLASV</sequence>
<organism evidence="1 2">
    <name type="scientific">Linderina macrospora</name>
    <dbReference type="NCBI Taxonomy" id="4868"/>
    <lineage>
        <taxon>Eukaryota</taxon>
        <taxon>Fungi</taxon>
        <taxon>Fungi incertae sedis</taxon>
        <taxon>Zoopagomycota</taxon>
        <taxon>Kickxellomycotina</taxon>
        <taxon>Kickxellomycetes</taxon>
        <taxon>Kickxellales</taxon>
        <taxon>Kickxellaceae</taxon>
        <taxon>Linderina</taxon>
    </lineage>
</organism>
<reference evidence="1" key="1">
    <citation type="submission" date="2022-07" db="EMBL/GenBank/DDBJ databases">
        <title>Phylogenomic reconstructions and comparative analyses of Kickxellomycotina fungi.</title>
        <authorList>
            <person name="Reynolds N.K."/>
            <person name="Stajich J.E."/>
            <person name="Barry K."/>
            <person name="Grigoriev I.V."/>
            <person name="Crous P."/>
            <person name="Smith M.E."/>
        </authorList>
    </citation>
    <scope>NUCLEOTIDE SEQUENCE</scope>
    <source>
        <strain evidence="1">NRRL 5244</strain>
    </source>
</reference>
<gene>
    <name evidence="1" type="primary">ELP1_3</name>
    <name evidence="1" type="ORF">FBU59_006680</name>
</gene>
<dbReference type="EMBL" id="JANBPW010005965">
    <property type="protein sequence ID" value="KAJ1931522.1"/>
    <property type="molecule type" value="Genomic_DNA"/>
</dbReference>
<protein>
    <submittedName>
        <fullName evidence="1">Elongator complex protein 1</fullName>
    </submittedName>
</protein>
<accession>A0ACC1IZ71</accession>
<comment type="caution">
    <text evidence="1">The sequence shown here is derived from an EMBL/GenBank/DDBJ whole genome shotgun (WGS) entry which is preliminary data.</text>
</comment>
<name>A0ACC1IZ71_9FUNG</name>
<feature type="non-terminal residue" evidence="1">
    <location>
        <position position="372"/>
    </location>
</feature>